<name>A0A6H0XT81_9PEZI</name>
<feature type="compositionally biased region" description="Polar residues" evidence="1">
    <location>
        <begin position="570"/>
        <end position="579"/>
    </location>
</feature>
<dbReference type="InterPro" id="IPR058525">
    <property type="entry name" value="DUF8212"/>
</dbReference>
<dbReference type="Gene3D" id="2.60.40.640">
    <property type="match status" value="1"/>
</dbReference>
<dbReference type="InterPro" id="IPR014752">
    <property type="entry name" value="Arrestin-like_C"/>
</dbReference>
<dbReference type="Proteomes" id="UP000503462">
    <property type="component" value="Chromosome 2"/>
</dbReference>
<dbReference type="AlphaFoldDB" id="A0A6H0XT81"/>
<feature type="region of interest" description="Disordered" evidence="1">
    <location>
        <begin position="545"/>
        <end position="686"/>
    </location>
</feature>
<feature type="compositionally biased region" description="Polar residues" evidence="1">
    <location>
        <begin position="667"/>
        <end position="680"/>
    </location>
</feature>
<dbReference type="Pfam" id="PF08737">
    <property type="entry name" value="Rgp1"/>
    <property type="match status" value="1"/>
</dbReference>
<keyword evidence="5" id="KW-1185">Reference proteome</keyword>
<dbReference type="InterPro" id="IPR010730">
    <property type="entry name" value="HET"/>
</dbReference>
<dbReference type="PANTHER" id="PTHR10622">
    <property type="entry name" value="HET DOMAIN-CONTAINING PROTEIN"/>
    <property type="match status" value="1"/>
</dbReference>
<dbReference type="EMBL" id="CP051140">
    <property type="protein sequence ID" value="QIW97943.1"/>
    <property type="molecule type" value="Genomic_DNA"/>
</dbReference>
<evidence type="ECO:0000313" key="5">
    <source>
        <dbReference type="Proteomes" id="UP000503462"/>
    </source>
</evidence>
<feature type="domain" description="Heterokaryon incompatibility" evidence="2">
    <location>
        <begin position="22"/>
        <end position="107"/>
    </location>
</feature>
<evidence type="ECO:0000259" key="3">
    <source>
        <dbReference type="Pfam" id="PF26640"/>
    </source>
</evidence>
<sequence length="1193" mass="131987">MRLLRAIDLTFEEFYDDEVPQYVILSHRWSSPAQEVTYHDMLTGAKQSTTGYVKVQQLCLHAQQRQIEYCWIDTCCIDKNSSAELTEAINSMFRWYSRASVCFAYLADIPGKHFMESDWFTRGWTLQELLAPKDVIFVDNAWRELGTRFNLSRATSTVTGIDQALLRGRTRLEDYSAAQKLAWASKRRTSRKEDEAYCLLGLFDVNMPLLYGEGPRAFRRLQQEILASGEDTSIFAWSDSDISDCQYYKCASLLAHSPKSFSQSHNIRRGFATQRILFELTNRGMMILMHHSYDPETLNNLLALSRDIRRLDTQSPLGLSIPLGCYREVEQKMEDETMLETVFLNLMLDGARLTATKEEQAARHKERNVQGMNARKSAVSPKVVAEAEIVNEGSQETGEILEAGQIEVKPKRRKPESTEDKTVLDILKKVEEGRPPKAPRLKTSSLSARQATTELLATFKTPTTTIRDVAEDQNGVRPGTLASVSPDSLNGIRALHESDPDIYTTPVLAEHFKITSEAVRRILKGKWRPKEEEIEDRRQRWERRGVDRRKESKDEQLPVRPVRRKPGVTSAGNTPQLKQSGFAGTFSPEDMPTFEFPPRQASLSGPPGPEKPKPVRNPASMHSSQRPHAFRANDSFSSTSSTLNPMTRVLSESSNSGTPRSSMDFYSLSNNSDETLTSEAPSHAAGIENGTVPKLVRPLRKTAVLGPARPETLLMGYARATGSFTLDGSLVSSAPFEEVKRKTVQSDGGVVGVETPKRSSGMFGALGWGLGESIGSLLGGSELSTIAQMKASAGTKSIPLLSTPQSLLFVDVTLAPGESKSFVYRFSLPKGLPPSHKGRAIKVEYNLAIGIQRPGGQSVKYVNAPFRVLGSVNSRGEPLGHDLMTPYVLLQDAGRSQSIEPPVSGVTSVFPAFDFPVERKDPKQGLESFLRYTERLLETPVDANGALLSPTEPLSPALSRKSSIFDAPVNTKEAIDLALLNANFSMQNGRDSPSDVQSANRFTIARSGQHVAVLTLLRPVFRIGEILTGTIDLTVQPTAHEAMTIPAYSIHIELQSTEEVDALLALRSEASIQRVTKRIHASTRENTLFARKIGFSLAIPVTATPSFETTGVSLVWTLRIEFTAFKPLRGPGAPDTDQGGDQLLEELSRDERGISLIAKERLAAETFEIAVPIRVYGAFAITEVERDPEPLEV</sequence>
<evidence type="ECO:0000256" key="1">
    <source>
        <dbReference type="SAM" id="MobiDB-lite"/>
    </source>
</evidence>
<proteinExistence type="predicted"/>
<dbReference type="PANTHER" id="PTHR10622:SF10">
    <property type="entry name" value="HET DOMAIN-CONTAINING PROTEIN"/>
    <property type="match status" value="1"/>
</dbReference>
<feature type="compositionally biased region" description="Polar residues" evidence="1">
    <location>
        <begin position="634"/>
        <end position="661"/>
    </location>
</feature>
<protein>
    <submittedName>
        <fullName evidence="4">Uncharacterized protein</fullName>
    </submittedName>
</protein>
<feature type="domain" description="DUF8212" evidence="3">
    <location>
        <begin position="216"/>
        <end position="266"/>
    </location>
</feature>
<dbReference type="OrthoDB" id="1918at2759"/>
<gene>
    <name evidence="4" type="ORF">AMS68_003461</name>
</gene>
<dbReference type="InterPro" id="IPR014848">
    <property type="entry name" value="Rgp1"/>
</dbReference>
<organism evidence="4 5">
    <name type="scientific">Peltaster fructicola</name>
    <dbReference type="NCBI Taxonomy" id="286661"/>
    <lineage>
        <taxon>Eukaryota</taxon>
        <taxon>Fungi</taxon>
        <taxon>Dikarya</taxon>
        <taxon>Ascomycota</taxon>
        <taxon>Pezizomycotina</taxon>
        <taxon>Dothideomycetes</taxon>
        <taxon>Dothideomycetes incertae sedis</taxon>
        <taxon>Peltaster</taxon>
    </lineage>
</organism>
<evidence type="ECO:0000313" key="4">
    <source>
        <dbReference type="EMBL" id="QIW97943.1"/>
    </source>
</evidence>
<dbReference type="Pfam" id="PF06985">
    <property type="entry name" value="HET"/>
    <property type="match status" value="1"/>
</dbReference>
<feature type="compositionally biased region" description="Basic and acidic residues" evidence="1">
    <location>
        <begin position="545"/>
        <end position="557"/>
    </location>
</feature>
<accession>A0A6H0XT81</accession>
<dbReference type="Pfam" id="PF26640">
    <property type="entry name" value="DUF8212"/>
    <property type="match status" value="1"/>
</dbReference>
<evidence type="ECO:0000259" key="2">
    <source>
        <dbReference type="Pfam" id="PF06985"/>
    </source>
</evidence>
<reference evidence="4 5" key="1">
    <citation type="journal article" date="2016" name="Sci. Rep.">
        <title>Peltaster fructicola genome reveals evolution from an invasive phytopathogen to an ectophytic parasite.</title>
        <authorList>
            <person name="Xu C."/>
            <person name="Chen H."/>
            <person name="Gleason M.L."/>
            <person name="Xu J.R."/>
            <person name="Liu H."/>
            <person name="Zhang R."/>
            <person name="Sun G."/>
        </authorList>
    </citation>
    <scope>NUCLEOTIDE SEQUENCE [LARGE SCALE GENOMIC DNA]</scope>
    <source>
        <strain evidence="4 5">LNHT1506</strain>
    </source>
</reference>